<keyword evidence="3" id="KW-1185">Reference proteome</keyword>
<dbReference type="EMBL" id="JBBNAE010000001">
    <property type="protein sequence ID" value="KAK9154703.1"/>
    <property type="molecule type" value="Genomic_DNA"/>
</dbReference>
<gene>
    <name evidence="2" type="ORF">Sjap_002183</name>
</gene>
<organism evidence="2 3">
    <name type="scientific">Stephania japonica</name>
    <dbReference type="NCBI Taxonomy" id="461633"/>
    <lineage>
        <taxon>Eukaryota</taxon>
        <taxon>Viridiplantae</taxon>
        <taxon>Streptophyta</taxon>
        <taxon>Embryophyta</taxon>
        <taxon>Tracheophyta</taxon>
        <taxon>Spermatophyta</taxon>
        <taxon>Magnoliopsida</taxon>
        <taxon>Ranunculales</taxon>
        <taxon>Menispermaceae</taxon>
        <taxon>Menispermoideae</taxon>
        <taxon>Cissampelideae</taxon>
        <taxon>Stephania</taxon>
    </lineage>
</organism>
<sequence length="94" mass="10504">MLADVAKMLSLVSNSLLLADFTLCVLHPSMPSISLTDLDMFDQYLVNQTDEDRRASPQLIQLVLLCFNGGNEVKSQLYIYTSSCMNLGEQTRTL</sequence>
<proteinExistence type="predicted"/>
<reference evidence="2 3" key="1">
    <citation type="submission" date="2024-01" db="EMBL/GenBank/DDBJ databases">
        <title>Genome assemblies of Stephania.</title>
        <authorList>
            <person name="Yang L."/>
        </authorList>
    </citation>
    <scope>NUCLEOTIDE SEQUENCE [LARGE SCALE GENOMIC DNA]</scope>
    <source>
        <strain evidence="2">QJT</strain>
        <tissue evidence="2">Leaf</tissue>
    </source>
</reference>
<protein>
    <submittedName>
        <fullName evidence="2">Uncharacterized protein</fullName>
    </submittedName>
</protein>
<keyword evidence="1" id="KW-0732">Signal</keyword>
<feature type="chain" id="PRO_5043044680" evidence="1">
    <location>
        <begin position="25"/>
        <end position="94"/>
    </location>
</feature>
<accession>A0AAP0PSA3</accession>
<dbReference type="Proteomes" id="UP001417504">
    <property type="component" value="Unassembled WGS sequence"/>
</dbReference>
<evidence type="ECO:0000313" key="3">
    <source>
        <dbReference type="Proteomes" id="UP001417504"/>
    </source>
</evidence>
<dbReference type="AlphaFoldDB" id="A0AAP0PSA3"/>
<comment type="caution">
    <text evidence="2">The sequence shown here is derived from an EMBL/GenBank/DDBJ whole genome shotgun (WGS) entry which is preliminary data.</text>
</comment>
<evidence type="ECO:0000313" key="2">
    <source>
        <dbReference type="EMBL" id="KAK9154703.1"/>
    </source>
</evidence>
<name>A0AAP0PSA3_9MAGN</name>
<feature type="signal peptide" evidence="1">
    <location>
        <begin position="1"/>
        <end position="24"/>
    </location>
</feature>
<evidence type="ECO:0000256" key="1">
    <source>
        <dbReference type="SAM" id="SignalP"/>
    </source>
</evidence>